<keyword evidence="3" id="KW-1185">Reference proteome</keyword>
<sequence length="107" mass="11895">MGLPCLPAANQRVPSGLTSQRPALAGHPHHSPPRPPSPTPQGIILDLTLCQKRWTTCRYNLFPFALEKLWRQLAQVHPLGSMPVITNGLDKGWKGKRNPPPHLFLNL</sequence>
<dbReference type="AlphaFoldDB" id="A0A9P0MMS5"/>
<proteinExistence type="predicted"/>
<reference evidence="2" key="1">
    <citation type="submission" date="2022-01" db="EMBL/GenBank/DDBJ databases">
        <authorList>
            <person name="King R."/>
        </authorList>
    </citation>
    <scope>NUCLEOTIDE SEQUENCE</scope>
</reference>
<feature type="compositionally biased region" description="Polar residues" evidence="1">
    <location>
        <begin position="12"/>
        <end position="21"/>
    </location>
</feature>
<name>A0A9P0MMS5_NEZVI</name>
<feature type="region of interest" description="Disordered" evidence="1">
    <location>
        <begin position="1"/>
        <end position="42"/>
    </location>
</feature>
<organism evidence="2 3">
    <name type="scientific">Nezara viridula</name>
    <name type="common">Southern green stink bug</name>
    <name type="synonym">Cimex viridulus</name>
    <dbReference type="NCBI Taxonomy" id="85310"/>
    <lineage>
        <taxon>Eukaryota</taxon>
        <taxon>Metazoa</taxon>
        <taxon>Ecdysozoa</taxon>
        <taxon>Arthropoda</taxon>
        <taxon>Hexapoda</taxon>
        <taxon>Insecta</taxon>
        <taxon>Pterygota</taxon>
        <taxon>Neoptera</taxon>
        <taxon>Paraneoptera</taxon>
        <taxon>Hemiptera</taxon>
        <taxon>Heteroptera</taxon>
        <taxon>Panheteroptera</taxon>
        <taxon>Pentatomomorpha</taxon>
        <taxon>Pentatomoidea</taxon>
        <taxon>Pentatomidae</taxon>
        <taxon>Pentatominae</taxon>
        <taxon>Nezara</taxon>
    </lineage>
</organism>
<evidence type="ECO:0000313" key="2">
    <source>
        <dbReference type="EMBL" id="CAH1396641.1"/>
    </source>
</evidence>
<protein>
    <submittedName>
        <fullName evidence="2">Uncharacterized protein</fullName>
    </submittedName>
</protein>
<evidence type="ECO:0000313" key="3">
    <source>
        <dbReference type="Proteomes" id="UP001152798"/>
    </source>
</evidence>
<evidence type="ECO:0000256" key="1">
    <source>
        <dbReference type="SAM" id="MobiDB-lite"/>
    </source>
</evidence>
<dbReference type="Proteomes" id="UP001152798">
    <property type="component" value="Chromosome 3"/>
</dbReference>
<gene>
    <name evidence="2" type="ORF">NEZAVI_LOCUS6668</name>
</gene>
<dbReference type="EMBL" id="OV725079">
    <property type="protein sequence ID" value="CAH1396641.1"/>
    <property type="molecule type" value="Genomic_DNA"/>
</dbReference>
<accession>A0A9P0MMS5</accession>